<gene>
    <name evidence="3" type="ORF">E1295_27340</name>
</gene>
<protein>
    <recommendedName>
        <fullName evidence="5">DUF4352 domain-containing protein</fullName>
    </recommendedName>
</protein>
<dbReference type="AlphaFoldDB" id="A0A4R5F4M8"/>
<evidence type="ECO:0000256" key="2">
    <source>
        <dbReference type="SAM" id="SignalP"/>
    </source>
</evidence>
<feature type="chain" id="PRO_5039610522" description="DUF4352 domain-containing protein" evidence="2">
    <location>
        <begin position="27"/>
        <end position="195"/>
    </location>
</feature>
<accession>A0A4R5F4M8</accession>
<feature type="region of interest" description="Disordered" evidence="1">
    <location>
        <begin position="29"/>
        <end position="59"/>
    </location>
</feature>
<evidence type="ECO:0000313" key="4">
    <source>
        <dbReference type="Proteomes" id="UP000295136"/>
    </source>
</evidence>
<reference evidence="3 4" key="1">
    <citation type="submission" date="2019-03" db="EMBL/GenBank/DDBJ databases">
        <title>Draft genome sequences of novel Actinobacteria.</title>
        <authorList>
            <person name="Sahin N."/>
            <person name="Ay H."/>
            <person name="Saygin H."/>
        </authorList>
    </citation>
    <scope>NUCLEOTIDE SEQUENCE [LARGE SCALE GENOMIC DNA]</scope>
    <source>
        <strain evidence="3 4">6K102</strain>
    </source>
</reference>
<name>A0A4R5F4M8_9ACTN</name>
<evidence type="ECO:0000256" key="1">
    <source>
        <dbReference type="SAM" id="MobiDB-lite"/>
    </source>
</evidence>
<dbReference type="PROSITE" id="PS51257">
    <property type="entry name" value="PROKAR_LIPOPROTEIN"/>
    <property type="match status" value="1"/>
</dbReference>
<proteinExistence type="predicted"/>
<feature type="compositionally biased region" description="Polar residues" evidence="1">
    <location>
        <begin position="43"/>
        <end position="56"/>
    </location>
</feature>
<keyword evidence="4" id="KW-1185">Reference proteome</keyword>
<evidence type="ECO:0000313" key="3">
    <source>
        <dbReference type="EMBL" id="TDE42659.1"/>
    </source>
</evidence>
<organism evidence="3 4">
    <name type="scientific">Nonomuraea mesophila</name>
    <dbReference type="NCBI Taxonomy" id="2530382"/>
    <lineage>
        <taxon>Bacteria</taxon>
        <taxon>Bacillati</taxon>
        <taxon>Actinomycetota</taxon>
        <taxon>Actinomycetes</taxon>
        <taxon>Streptosporangiales</taxon>
        <taxon>Streptosporangiaceae</taxon>
        <taxon>Nonomuraea</taxon>
    </lineage>
</organism>
<evidence type="ECO:0008006" key="5">
    <source>
        <dbReference type="Google" id="ProtNLM"/>
    </source>
</evidence>
<feature type="signal peptide" evidence="2">
    <location>
        <begin position="1"/>
        <end position="26"/>
    </location>
</feature>
<sequence>MRLTQVFTPVLATALGAVLTAGLVTGCQPGGPSSPQAEKENAPTRSEQVKQTTTPATVPPDQVLAGREGTLDGHTFKVEIVQLIRRERFADLTFTATVTKDGGGLGWQVNNAFSAVPQQNPTVDGVYLVDVKNAKKHLVAKDSEDKCVCSRIGALFLKQDQSAVFSATFAAPPADVGSVDVHIPNVGTLANVPIS</sequence>
<dbReference type="Proteomes" id="UP000295136">
    <property type="component" value="Unassembled WGS sequence"/>
</dbReference>
<comment type="caution">
    <text evidence="3">The sequence shown here is derived from an EMBL/GenBank/DDBJ whole genome shotgun (WGS) entry which is preliminary data.</text>
</comment>
<keyword evidence="2" id="KW-0732">Signal</keyword>
<dbReference type="EMBL" id="SMLD01000082">
    <property type="protein sequence ID" value="TDE42659.1"/>
    <property type="molecule type" value="Genomic_DNA"/>
</dbReference>